<dbReference type="PROSITE" id="PS51257">
    <property type="entry name" value="PROKAR_LIPOPROTEIN"/>
    <property type="match status" value="1"/>
</dbReference>
<evidence type="ECO:0000313" key="5">
    <source>
        <dbReference type="EMBL" id="PZR13270.1"/>
    </source>
</evidence>
<feature type="signal peptide" evidence="3">
    <location>
        <begin position="1"/>
        <end position="19"/>
    </location>
</feature>
<dbReference type="EMBL" id="QFQP01000010">
    <property type="protein sequence ID" value="PZR13270.1"/>
    <property type="molecule type" value="Genomic_DNA"/>
</dbReference>
<feature type="region of interest" description="Disordered" evidence="2">
    <location>
        <begin position="118"/>
        <end position="139"/>
    </location>
</feature>
<proteinExistence type="predicted"/>
<name>A0A2W5TCL9_9BACT</name>
<dbReference type="GO" id="GO:0016798">
    <property type="term" value="F:hydrolase activity, acting on glycosyl bonds"/>
    <property type="evidence" value="ECO:0007669"/>
    <property type="project" value="InterPro"/>
</dbReference>
<organism evidence="5 6">
    <name type="scientific">Archangium gephyra</name>
    <dbReference type="NCBI Taxonomy" id="48"/>
    <lineage>
        <taxon>Bacteria</taxon>
        <taxon>Pseudomonadati</taxon>
        <taxon>Myxococcota</taxon>
        <taxon>Myxococcia</taxon>
        <taxon>Myxococcales</taxon>
        <taxon>Cystobacterineae</taxon>
        <taxon>Archangiaceae</taxon>
        <taxon>Archangium</taxon>
    </lineage>
</organism>
<dbReference type="AlphaFoldDB" id="A0A2W5TCL9"/>
<keyword evidence="3" id="KW-0732">Signal</keyword>
<dbReference type="Gene3D" id="2.60.120.260">
    <property type="entry name" value="Galactose-binding domain-like"/>
    <property type="match status" value="1"/>
</dbReference>
<feature type="region of interest" description="Disordered" evidence="2">
    <location>
        <begin position="57"/>
        <end position="80"/>
    </location>
</feature>
<dbReference type="Proteomes" id="UP000249061">
    <property type="component" value="Unassembled WGS sequence"/>
</dbReference>
<comment type="caution">
    <text evidence="5">The sequence shown here is derived from an EMBL/GenBank/DDBJ whole genome shotgun (WGS) entry which is preliminary data.</text>
</comment>
<evidence type="ECO:0000256" key="1">
    <source>
        <dbReference type="ARBA" id="ARBA00022801"/>
    </source>
</evidence>
<gene>
    <name evidence="5" type="ORF">DI536_13365</name>
</gene>
<keyword evidence="1" id="KW-0378">Hydrolase</keyword>
<protein>
    <recommendedName>
        <fullName evidence="4">CBM-cenC domain-containing protein</fullName>
    </recommendedName>
</protein>
<evidence type="ECO:0000256" key="3">
    <source>
        <dbReference type="SAM" id="SignalP"/>
    </source>
</evidence>
<dbReference type="InterPro" id="IPR003305">
    <property type="entry name" value="CenC_carb-bd"/>
</dbReference>
<feature type="domain" description="CBM-cenC" evidence="4">
    <location>
        <begin position="96"/>
        <end position="212"/>
    </location>
</feature>
<accession>A0A2W5TCL9</accession>
<evidence type="ECO:0000313" key="6">
    <source>
        <dbReference type="Proteomes" id="UP000249061"/>
    </source>
</evidence>
<evidence type="ECO:0000256" key="2">
    <source>
        <dbReference type="SAM" id="MobiDB-lite"/>
    </source>
</evidence>
<sequence length="253" mass="26729">MLRITAIASLLLFSACELAPLDVTGLRCDDSSECGDGFVCFDTRCFHEDALPLEDGGHDAGLPDAGIPDAGAPDSGTPDAGFDAGIPDAGVPRDINLLLNPGFEIRLSDGGVSNWRASTGRLQSSTQSRSGARSGKLISSGTSQQMVLIPSVDQPGTEFGMLFCSSAWIRAENGQTVDLTLTLRDRYADGGSDASAGVRFTATDTWKQVKEQHVSFGNSTMQMRISSVTRYDAGDGFFIDDAVLLRSSASFCP</sequence>
<feature type="chain" id="PRO_5015959217" description="CBM-cenC domain-containing protein" evidence="3">
    <location>
        <begin position="20"/>
        <end position="253"/>
    </location>
</feature>
<reference evidence="5 6" key="1">
    <citation type="submission" date="2017-08" db="EMBL/GenBank/DDBJ databases">
        <title>Infants hospitalized years apart are colonized by the same room-sourced microbial strains.</title>
        <authorList>
            <person name="Brooks B."/>
            <person name="Olm M.R."/>
            <person name="Firek B.A."/>
            <person name="Baker R."/>
            <person name="Thomas B.C."/>
            <person name="Morowitz M.J."/>
            <person name="Banfield J.F."/>
        </authorList>
    </citation>
    <scope>NUCLEOTIDE SEQUENCE [LARGE SCALE GENOMIC DNA]</scope>
    <source>
        <strain evidence="5">S2_003_000_R2_14</strain>
    </source>
</reference>
<dbReference type="Pfam" id="PF02018">
    <property type="entry name" value="CBM_4_9"/>
    <property type="match status" value="1"/>
</dbReference>
<evidence type="ECO:0000259" key="4">
    <source>
        <dbReference type="Pfam" id="PF02018"/>
    </source>
</evidence>